<dbReference type="Gene3D" id="1.20.5.500">
    <property type="entry name" value="Single helix bin"/>
    <property type="match status" value="1"/>
</dbReference>
<comment type="caution">
    <text evidence="6">The sequence shown here is derived from an EMBL/GenBank/DDBJ whole genome shotgun (WGS) entry which is preliminary data.</text>
</comment>
<feature type="coiled-coil region" evidence="5">
    <location>
        <begin position="31"/>
        <end position="65"/>
    </location>
</feature>
<dbReference type="InterPro" id="IPR007648">
    <property type="entry name" value="ATPase_inhibitor_mt"/>
</dbReference>
<dbReference type="OrthoDB" id="5532350at2759"/>
<gene>
    <name evidence="6" type="ORF">IWQ62_003293</name>
</gene>
<evidence type="ECO:0000256" key="3">
    <source>
        <dbReference type="ARBA" id="ARBA00023128"/>
    </source>
</evidence>
<proteinExistence type="inferred from homology"/>
<dbReference type="Pfam" id="PF04568">
    <property type="entry name" value="IATP"/>
    <property type="match status" value="1"/>
</dbReference>
<reference evidence="6" key="1">
    <citation type="submission" date="2022-07" db="EMBL/GenBank/DDBJ databases">
        <title>Phylogenomic reconstructions and comparative analyses of Kickxellomycotina fungi.</title>
        <authorList>
            <person name="Reynolds N.K."/>
            <person name="Stajich J.E."/>
            <person name="Barry K."/>
            <person name="Grigoriev I.V."/>
            <person name="Crous P."/>
            <person name="Smith M.E."/>
        </authorList>
    </citation>
    <scope>NUCLEOTIDE SEQUENCE</scope>
    <source>
        <strain evidence="6">RSA 1196</strain>
    </source>
</reference>
<comment type="function">
    <text evidence="4">Inhibits the enzyme activity of ATPase.</text>
</comment>
<dbReference type="EMBL" id="JANBPY010000857">
    <property type="protein sequence ID" value="KAJ1963191.1"/>
    <property type="molecule type" value="Genomic_DNA"/>
</dbReference>
<evidence type="ECO:0000256" key="2">
    <source>
        <dbReference type="ARBA" id="ARBA00010901"/>
    </source>
</evidence>
<dbReference type="AlphaFoldDB" id="A0A9W8E768"/>
<comment type="subcellular location">
    <subcellularLocation>
        <location evidence="1">Mitochondrion</location>
    </subcellularLocation>
</comment>
<evidence type="ECO:0000256" key="4">
    <source>
        <dbReference type="RuleBase" id="RU368087"/>
    </source>
</evidence>
<keyword evidence="7" id="KW-1185">Reference proteome</keyword>
<evidence type="ECO:0000313" key="6">
    <source>
        <dbReference type="EMBL" id="KAJ1963191.1"/>
    </source>
</evidence>
<evidence type="ECO:0000256" key="5">
    <source>
        <dbReference type="SAM" id="Coils"/>
    </source>
</evidence>
<dbReference type="Proteomes" id="UP001150925">
    <property type="component" value="Unassembled WGS sequence"/>
</dbReference>
<evidence type="ECO:0000313" key="7">
    <source>
        <dbReference type="Proteomes" id="UP001150925"/>
    </source>
</evidence>
<keyword evidence="5" id="KW-0175">Coiled coil</keyword>
<dbReference type="GO" id="GO:0005739">
    <property type="term" value="C:mitochondrion"/>
    <property type="evidence" value="ECO:0007669"/>
    <property type="project" value="UniProtKB-SubCell"/>
</dbReference>
<comment type="similarity">
    <text evidence="2 4">Belongs to the ATPase inhibitor family.</text>
</comment>
<organism evidence="6 7">
    <name type="scientific">Dispira parvispora</name>
    <dbReference type="NCBI Taxonomy" id="1520584"/>
    <lineage>
        <taxon>Eukaryota</taxon>
        <taxon>Fungi</taxon>
        <taxon>Fungi incertae sedis</taxon>
        <taxon>Zoopagomycota</taxon>
        <taxon>Kickxellomycotina</taxon>
        <taxon>Dimargaritomycetes</taxon>
        <taxon>Dimargaritales</taxon>
        <taxon>Dimargaritaceae</taxon>
        <taxon>Dispira</taxon>
    </lineage>
</organism>
<sequence length="69" mass="7943">MQMAYYTEGAVPSAGGKFKEKENALENQYMRQQDALKLKKLQEQLEAAQQSVDSVKKELQEHVEKNNKN</sequence>
<accession>A0A9W8E768</accession>
<evidence type="ECO:0000256" key="1">
    <source>
        <dbReference type="ARBA" id="ARBA00004173"/>
    </source>
</evidence>
<dbReference type="GO" id="GO:0042030">
    <property type="term" value="F:ATPase inhibitor activity"/>
    <property type="evidence" value="ECO:0007669"/>
    <property type="project" value="InterPro"/>
</dbReference>
<name>A0A9W8E768_9FUNG</name>
<keyword evidence="3" id="KW-0496">Mitochondrion</keyword>
<protein>
    <recommendedName>
        <fullName evidence="4">ATPase inhibitor, mitochondrial</fullName>
    </recommendedName>
</protein>